<dbReference type="SUPFAM" id="SSF88723">
    <property type="entry name" value="PIN domain-like"/>
    <property type="match status" value="1"/>
</dbReference>
<dbReference type="PANTHER" id="PTHR33653">
    <property type="entry name" value="RIBONUCLEASE VAPC2"/>
    <property type="match status" value="1"/>
</dbReference>
<feature type="domain" description="PIN" evidence="8">
    <location>
        <begin position="4"/>
        <end position="124"/>
    </location>
</feature>
<accession>A0AA42LPM5</accession>
<dbReference type="InterPro" id="IPR050556">
    <property type="entry name" value="Type_II_TA_system_RNase"/>
</dbReference>
<dbReference type="GO" id="GO:0046872">
    <property type="term" value="F:metal ion binding"/>
    <property type="evidence" value="ECO:0007669"/>
    <property type="project" value="UniProtKB-KW"/>
</dbReference>
<evidence type="ECO:0000259" key="8">
    <source>
        <dbReference type="Pfam" id="PF01850"/>
    </source>
</evidence>
<dbReference type="EMBL" id="JAOCDZ010000010">
    <property type="protein sequence ID" value="MDH0737194.1"/>
    <property type="molecule type" value="Genomic_DNA"/>
</dbReference>
<dbReference type="InterPro" id="IPR029060">
    <property type="entry name" value="PIN-like_dom_sf"/>
</dbReference>
<keyword evidence="4" id="KW-0479">Metal-binding</keyword>
<evidence type="ECO:0000313" key="10">
    <source>
        <dbReference type="Proteomes" id="UP001161094"/>
    </source>
</evidence>
<evidence type="ECO:0000256" key="4">
    <source>
        <dbReference type="ARBA" id="ARBA00022723"/>
    </source>
</evidence>
<dbReference type="Gene3D" id="3.40.50.1010">
    <property type="entry name" value="5'-nuclease"/>
    <property type="match status" value="1"/>
</dbReference>
<protein>
    <submittedName>
        <fullName evidence="9">Type II toxin-antitoxin system VapC family toxin</fullName>
    </submittedName>
</protein>
<dbReference type="AlphaFoldDB" id="A0AA42LPM5"/>
<comment type="caution">
    <text evidence="9">The sequence shown here is derived from an EMBL/GenBank/DDBJ whole genome shotgun (WGS) entry which is preliminary data.</text>
</comment>
<gene>
    <name evidence="9" type="ORF">N5D93_15385</name>
</gene>
<keyword evidence="2" id="KW-1277">Toxin-antitoxin system</keyword>
<evidence type="ECO:0000256" key="1">
    <source>
        <dbReference type="ARBA" id="ARBA00001946"/>
    </source>
</evidence>
<organism evidence="9 10">
    <name type="scientific">Achromobacter spanius</name>
    <dbReference type="NCBI Taxonomy" id="217203"/>
    <lineage>
        <taxon>Bacteria</taxon>
        <taxon>Pseudomonadati</taxon>
        <taxon>Pseudomonadota</taxon>
        <taxon>Betaproteobacteria</taxon>
        <taxon>Burkholderiales</taxon>
        <taxon>Alcaligenaceae</taxon>
        <taxon>Achromobacter</taxon>
    </lineage>
</organism>
<name>A0AA42LPM5_9BURK</name>
<evidence type="ECO:0000256" key="7">
    <source>
        <dbReference type="ARBA" id="ARBA00038093"/>
    </source>
</evidence>
<dbReference type="Proteomes" id="UP001161094">
    <property type="component" value="Unassembled WGS sequence"/>
</dbReference>
<dbReference type="RefSeq" id="WP_100854402.1">
    <property type="nucleotide sequence ID" value="NZ_CADIJT010000019.1"/>
</dbReference>
<comment type="similarity">
    <text evidence="7">Belongs to the PINc/VapC protein family.</text>
</comment>
<evidence type="ECO:0000256" key="5">
    <source>
        <dbReference type="ARBA" id="ARBA00022801"/>
    </source>
</evidence>
<evidence type="ECO:0000256" key="3">
    <source>
        <dbReference type="ARBA" id="ARBA00022722"/>
    </source>
</evidence>
<sequence length="147" mass="16282">MRFILDTNVVSELRKVPSGKAYERVLHWANSVDINELYVSVITVHELEIGVLRLERRDPRQGAVLRSWLDLHVLPTFQGRVLPVDEAVALRGAQLHIPDSQPLFDGLIAATALVHGMTVVTRDAADFLPCGVSVLNPWQGEDAARAL</sequence>
<keyword evidence="3" id="KW-0540">Nuclease</keyword>
<dbReference type="GO" id="GO:0016787">
    <property type="term" value="F:hydrolase activity"/>
    <property type="evidence" value="ECO:0007669"/>
    <property type="project" value="UniProtKB-KW"/>
</dbReference>
<evidence type="ECO:0000313" key="9">
    <source>
        <dbReference type="EMBL" id="MDH0737194.1"/>
    </source>
</evidence>
<keyword evidence="6" id="KW-0460">Magnesium</keyword>
<dbReference type="GO" id="GO:0004518">
    <property type="term" value="F:nuclease activity"/>
    <property type="evidence" value="ECO:0007669"/>
    <property type="project" value="UniProtKB-KW"/>
</dbReference>
<comment type="cofactor">
    <cofactor evidence="1">
        <name>Mg(2+)</name>
        <dbReference type="ChEBI" id="CHEBI:18420"/>
    </cofactor>
</comment>
<dbReference type="KEGG" id="asw:CVS48_10505"/>
<dbReference type="PANTHER" id="PTHR33653:SF1">
    <property type="entry name" value="RIBONUCLEASE VAPC2"/>
    <property type="match status" value="1"/>
</dbReference>
<evidence type="ECO:0000256" key="2">
    <source>
        <dbReference type="ARBA" id="ARBA00022649"/>
    </source>
</evidence>
<proteinExistence type="inferred from homology"/>
<dbReference type="InterPro" id="IPR002716">
    <property type="entry name" value="PIN_dom"/>
</dbReference>
<evidence type="ECO:0000256" key="6">
    <source>
        <dbReference type="ARBA" id="ARBA00022842"/>
    </source>
</evidence>
<reference evidence="9" key="1">
    <citation type="submission" date="2022-09" db="EMBL/GenBank/DDBJ databases">
        <title>Intensive care unit water sources are persistently colonized with multi-drug resistant bacteria and are the site of extensive horizontal gene transfer of antibiotic resistance genes.</title>
        <authorList>
            <person name="Diorio-Toth L."/>
        </authorList>
    </citation>
    <scope>NUCLEOTIDE SEQUENCE</scope>
    <source>
        <strain evidence="9">GD03843</strain>
    </source>
</reference>
<dbReference type="Pfam" id="PF01850">
    <property type="entry name" value="PIN"/>
    <property type="match status" value="1"/>
</dbReference>
<dbReference type="GeneID" id="92906364"/>
<dbReference type="CDD" id="cd18746">
    <property type="entry name" value="PIN_VapC4-5_FitB-like"/>
    <property type="match status" value="1"/>
</dbReference>
<keyword evidence="5" id="KW-0378">Hydrolase</keyword>